<evidence type="ECO:0000256" key="13">
    <source>
        <dbReference type="ARBA" id="ARBA00074961"/>
    </source>
</evidence>
<keyword evidence="15" id="KW-1185">Reference proteome</keyword>
<proteinExistence type="inferred from homology"/>
<dbReference type="GO" id="GO:0008742">
    <property type="term" value="F:L-ribulose-phosphate 4-epimerase activity"/>
    <property type="evidence" value="ECO:0007669"/>
    <property type="project" value="UniProtKB-EC"/>
</dbReference>
<keyword evidence="8 14" id="KW-0413">Isomerase</keyword>
<dbReference type="NCBIfam" id="NF006047">
    <property type="entry name" value="PRK08193.1"/>
    <property type="match status" value="1"/>
</dbReference>
<dbReference type="InterPro" id="IPR036409">
    <property type="entry name" value="Aldolase_II/adducin_N_sf"/>
</dbReference>
<evidence type="ECO:0000256" key="4">
    <source>
        <dbReference type="ARBA" id="ARBA00013186"/>
    </source>
</evidence>
<sequence>MLEDLKEEVFQANLELPERGLIKYTWGNVSAFDKASQCFVIKPSGVSYTEMKASDMVVVDLDNHVVEGDLNPSSDTPTHAVLYRNFPEIGGIVHTHSTWATIWAQAGLDVPAMGTTHADTFFGAVPCARVLTQDEIDAGYEHETGNVIVETFSERGVNPTDVPGVLLHGHGPFTWGKDATSAVMNAVVLDEVCKMNYYTRQLNSYAEELPKRVLDKHYLRKHGKNAYYGQGK</sequence>
<comment type="catalytic activity">
    <reaction evidence="1">
        <text>L-ribulose 5-phosphate = D-xylulose 5-phosphate</text>
        <dbReference type="Rhea" id="RHEA:22368"/>
        <dbReference type="ChEBI" id="CHEBI:57737"/>
        <dbReference type="ChEBI" id="CHEBI:58226"/>
        <dbReference type="EC" id="5.1.3.4"/>
    </reaction>
</comment>
<evidence type="ECO:0000256" key="12">
    <source>
        <dbReference type="ARBA" id="ARBA00060520"/>
    </source>
</evidence>
<dbReference type="STRING" id="1552123.EP57_02625"/>
<protein>
    <recommendedName>
        <fullName evidence="13">L-ribulose-5-phosphate 4-epimerase</fullName>
        <ecNumber evidence="4">5.1.3.4</ecNumber>
    </recommendedName>
    <alternativeName>
        <fullName evidence="10">Phosphoribulose isomerase</fullName>
    </alternativeName>
</protein>
<dbReference type="PANTHER" id="PTHR22789:SF8">
    <property type="entry name" value="L-RIBULOSE-5-PHOSPHATE 4-EPIMERASE SGBE"/>
    <property type="match status" value="1"/>
</dbReference>
<dbReference type="PANTHER" id="PTHR22789">
    <property type="entry name" value="FUCULOSE PHOSPHATE ALDOLASE"/>
    <property type="match status" value="1"/>
</dbReference>
<keyword evidence="6" id="KW-0862">Zinc</keyword>
<evidence type="ECO:0000256" key="5">
    <source>
        <dbReference type="ARBA" id="ARBA00022723"/>
    </source>
</evidence>
<evidence type="ECO:0000256" key="9">
    <source>
        <dbReference type="ARBA" id="ARBA00023277"/>
    </source>
</evidence>
<comment type="function">
    <text evidence="11">Involved in the degradation of L-arabinose. Catalyzes the interconversion of L-ribulose 5-phosphate (LRu5P) and D-xylulose 5-phosphate (D-Xu5P) via a retroaldol/aldol mechanism (carbon-carbon bond cleavage analogous to a class II aldolase reaction).</text>
</comment>
<dbReference type="EMBL" id="JNFA01000005">
    <property type="protein sequence ID" value="KGL43490.1"/>
    <property type="molecule type" value="Genomic_DNA"/>
</dbReference>
<dbReference type="FunFam" id="3.40.225.10:FF:000001">
    <property type="entry name" value="L-ribulose-5-phosphate 4-epimerase UlaF"/>
    <property type="match status" value="1"/>
</dbReference>
<dbReference type="GeneID" id="58716329"/>
<dbReference type="InterPro" id="IPR050197">
    <property type="entry name" value="Aldolase_class_II_sugar_metab"/>
</dbReference>
<dbReference type="Pfam" id="PF00596">
    <property type="entry name" value="Aldolase_II"/>
    <property type="match status" value="1"/>
</dbReference>
<dbReference type="OrthoDB" id="9786287at2"/>
<dbReference type="SUPFAM" id="SSF53639">
    <property type="entry name" value="AraD/HMP-PK domain-like"/>
    <property type="match status" value="1"/>
</dbReference>
<dbReference type="Proteomes" id="UP000029844">
    <property type="component" value="Unassembled WGS sequence"/>
</dbReference>
<keyword evidence="5" id="KW-0479">Metal-binding</keyword>
<comment type="pathway">
    <text evidence="12">Carbohydrate degradation; L-arabinose degradation via L-ribulose; D-xylulose 5-phosphate from L-arabinose (bacterial route): step 3/3.</text>
</comment>
<evidence type="ECO:0000256" key="7">
    <source>
        <dbReference type="ARBA" id="ARBA00022935"/>
    </source>
</evidence>
<organism evidence="14 15">
    <name type="scientific">Listeria booriae</name>
    <dbReference type="NCBI Taxonomy" id="1552123"/>
    <lineage>
        <taxon>Bacteria</taxon>
        <taxon>Bacillati</taxon>
        <taxon>Bacillota</taxon>
        <taxon>Bacilli</taxon>
        <taxon>Bacillales</taxon>
        <taxon>Listeriaceae</taxon>
        <taxon>Listeria</taxon>
    </lineage>
</organism>
<evidence type="ECO:0000256" key="1">
    <source>
        <dbReference type="ARBA" id="ARBA00001726"/>
    </source>
</evidence>
<dbReference type="GO" id="GO:0016832">
    <property type="term" value="F:aldehyde-lyase activity"/>
    <property type="evidence" value="ECO:0007669"/>
    <property type="project" value="TreeGrafter"/>
</dbReference>
<keyword evidence="9" id="KW-0119">Carbohydrate metabolism</keyword>
<dbReference type="NCBIfam" id="NF009003">
    <property type="entry name" value="PRK12348.1"/>
    <property type="match status" value="1"/>
</dbReference>
<evidence type="ECO:0000256" key="2">
    <source>
        <dbReference type="ARBA" id="ARBA00001947"/>
    </source>
</evidence>
<dbReference type="eggNOG" id="COG0235">
    <property type="taxonomic scope" value="Bacteria"/>
</dbReference>
<comment type="caution">
    <text evidence="14">The sequence shown here is derived from an EMBL/GenBank/DDBJ whole genome shotgun (WGS) entry which is preliminary data.</text>
</comment>
<gene>
    <name evidence="14" type="primary">araD</name>
    <name evidence="14" type="ORF">EP57_02625</name>
</gene>
<accession>A0A099WH90</accession>
<evidence type="ECO:0000256" key="10">
    <source>
        <dbReference type="ARBA" id="ARBA00032206"/>
    </source>
</evidence>
<dbReference type="GO" id="GO:0019568">
    <property type="term" value="P:arabinose catabolic process"/>
    <property type="evidence" value="ECO:0007669"/>
    <property type="project" value="UniProtKB-KW"/>
</dbReference>
<evidence type="ECO:0000256" key="3">
    <source>
        <dbReference type="ARBA" id="ARBA00010037"/>
    </source>
</evidence>
<comment type="cofactor">
    <cofactor evidence="2">
        <name>Zn(2+)</name>
        <dbReference type="ChEBI" id="CHEBI:29105"/>
    </cofactor>
</comment>
<dbReference type="Gene3D" id="3.40.225.10">
    <property type="entry name" value="Class II aldolase/adducin N-terminal domain"/>
    <property type="match status" value="1"/>
</dbReference>
<dbReference type="GO" id="GO:0046872">
    <property type="term" value="F:metal ion binding"/>
    <property type="evidence" value="ECO:0007669"/>
    <property type="project" value="UniProtKB-KW"/>
</dbReference>
<reference evidence="14 15" key="1">
    <citation type="submission" date="2014-05" db="EMBL/GenBank/DDBJ databases">
        <title>Novel Listeriaceae from food processing environments.</title>
        <authorList>
            <person name="den Bakker H.C."/>
        </authorList>
    </citation>
    <scope>NUCLEOTIDE SEQUENCE [LARGE SCALE GENOMIC DNA]</scope>
    <source>
        <strain evidence="14 15">FSL A5-0281</strain>
    </source>
</reference>
<dbReference type="GO" id="GO:0005829">
    <property type="term" value="C:cytosol"/>
    <property type="evidence" value="ECO:0007669"/>
    <property type="project" value="TreeGrafter"/>
</dbReference>
<evidence type="ECO:0000256" key="11">
    <source>
        <dbReference type="ARBA" id="ARBA00053542"/>
    </source>
</evidence>
<dbReference type="InterPro" id="IPR001303">
    <property type="entry name" value="Aldolase_II/adducin_N"/>
</dbReference>
<dbReference type="CDD" id="cd00398">
    <property type="entry name" value="Aldolase_II"/>
    <property type="match status" value="1"/>
</dbReference>
<dbReference type="SMART" id="SM01007">
    <property type="entry name" value="Aldolase_II"/>
    <property type="match status" value="1"/>
</dbReference>
<comment type="similarity">
    <text evidence="3">Belongs to the aldolase class II family. AraD/FucA subfamily.</text>
</comment>
<evidence type="ECO:0000313" key="14">
    <source>
        <dbReference type="EMBL" id="KGL43490.1"/>
    </source>
</evidence>
<keyword evidence="7" id="KW-0054">Arabinose catabolism</keyword>
<dbReference type="EC" id="5.1.3.4" evidence="4"/>
<evidence type="ECO:0000256" key="6">
    <source>
        <dbReference type="ARBA" id="ARBA00022833"/>
    </source>
</evidence>
<dbReference type="RefSeq" id="WP_036083941.1">
    <property type="nucleotide sequence ID" value="NZ_CBCSHQ010000001.1"/>
</dbReference>
<evidence type="ECO:0000256" key="8">
    <source>
        <dbReference type="ARBA" id="ARBA00023235"/>
    </source>
</evidence>
<name>A0A099WH90_9LIST</name>
<dbReference type="AlphaFoldDB" id="A0A099WH90"/>
<evidence type="ECO:0000313" key="15">
    <source>
        <dbReference type="Proteomes" id="UP000029844"/>
    </source>
</evidence>